<dbReference type="PANTHER" id="PTHR21485">
    <property type="entry name" value="HAD SUPERFAMILY MEMBERS CMAS AND KDSC"/>
    <property type="match status" value="1"/>
</dbReference>
<dbReference type="Pfam" id="PF00702">
    <property type="entry name" value="Hydrolase"/>
    <property type="match status" value="1"/>
</dbReference>
<dbReference type="Proteomes" id="UP000056419">
    <property type="component" value="Unassembled WGS sequence"/>
</dbReference>
<dbReference type="InterPro" id="IPR010023">
    <property type="entry name" value="KdsC_fam"/>
</dbReference>
<feature type="binding site" evidence="7">
    <location>
        <position position="17"/>
    </location>
    <ligand>
        <name>Mg(2+)</name>
        <dbReference type="ChEBI" id="CHEBI:18420"/>
    </ligand>
</feature>
<dbReference type="SFLD" id="SFLDG01136">
    <property type="entry name" value="C1.6:_Phosphoserine_Phosphatas"/>
    <property type="match status" value="1"/>
</dbReference>
<feature type="binding site" evidence="7">
    <location>
        <position position="112"/>
    </location>
    <ligand>
        <name>Mg(2+)</name>
        <dbReference type="ChEBI" id="CHEBI:18420"/>
    </ligand>
</feature>
<dbReference type="SUPFAM" id="SSF56784">
    <property type="entry name" value="HAD-like"/>
    <property type="match status" value="1"/>
</dbReference>
<dbReference type="SFLD" id="SFLDG01138">
    <property type="entry name" value="C1.6.2:_Deoxy-d-mannose-octulo"/>
    <property type="match status" value="1"/>
</dbReference>
<comment type="caution">
    <text evidence="8">The sequence shown here is derived from an EMBL/GenBank/DDBJ whole genome shotgun (WGS) entry which is preliminary data.</text>
</comment>
<comment type="similarity">
    <text evidence="2">Belongs to the KdsC family.</text>
</comment>
<dbReference type="Gene3D" id="3.40.50.1000">
    <property type="entry name" value="HAD superfamily/HAD-like"/>
    <property type="match status" value="1"/>
</dbReference>
<organism evidence="8 9">
    <name type="scientific">Bacteroides stercoris</name>
    <dbReference type="NCBI Taxonomy" id="46506"/>
    <lineage>
        <taxon>Bacteria</taxon>
        <taxon>Pseudomonadati</taxon>
        <taxon>Bacteroidota</taxon>
        <taxon>Bacteroidia</taxon>
        <taxon>Bacteroidales</taxon>
        <taxon>Bacteroidaceae</taxon>
        <taxon>Bacteroides</taxon>
    </lineage>
</organism>
<dbReference type="PANTHER" id="PTHR21485:SF3">
    <property type="entry name" value="N-ACYLNEURAMINATE CYTIDYLYLTRANSFERASE"/>
    <property type="match status" value="1"/>
</dbReference>
<comment type="subunit">
    <text evidence="3">Homotetramer.</text>
</comment>
<evidence type="ECO:0000313" key="8">
    <source>
        <dbReference type="EMBL" id="KWR57207.1"/>
    </source>
</evidence>
<evidence type="ECO:0000256" key="1">
    <source>
        <dbReference type="ARBA" id="ARBA00001946"/>
    </source>
</evidence>
<gene>
    <name evidence="8" type="primary">kdsC</name>
    <name evidence="8" type="ORF">AA415_00664</name>
</gene>
<dbReference type="RefSeq" id="WP_060385265.1">
    <property type="nucleotide sequence ID" value="NZ_LRGC01000002.1"/>
</dbReference>
<evidence type="ECO:0000256" key="7">
    <source>
        <dbReference type="PIRSR" id="PIRSR006118-2"/>
    </source>
</evidence>
<evidence type="ECO:0000256" key="4">
    <source>
        <dbReference type="ARBA" id="ARBA00022723"/>
    </source>
</evidence>
<evidence type="ECO:0000256" key="6">
    <source>
        <dbReference type="ARBA" id="ARBA00022842"/>
    </source>
</evidence>
<dbReference type="EC" id="3.1.3.45" evidence="8"/>
<dbReference type="GO" id="GO:0008781">
    <property type="term" value="F:N-acylneuraminate cytidylyltransferase activity"/>
    <property type="evidence" value="ECO:0007669"/>
    <property type="project" value="TreeGrafter"/>
</dbReference>
<accession>A0A120A3Q5</accession>
<dbReference type="PATRIC" id="fig|46506.5.peg.711"/>
<dbReference type="FunFam" id="3.40.50.1000:FF:000029">
    <property type="entry name" value="3-deoxy-D-manno-octulosonate 8-phosphate phosphatase KdsC"/>
    <property type="match status" value="1"/>
</dbReference>
<keyword evidence="4 7" id="KW-0479">Metal-binding</keyword>
<keyword evidence="6 7" id="KW-0460">Magnesium</keyword>
<dbReference type="AlphaFoldDB" id="A0A120A3Q5"/>
<protein>
    <submittedName>
        <fullName evidence="8">Putative 3-deoxy-D-manno-octulosonate 8-phosphate phosphatase, KdsC-like</fullName>
        <ecNumber evidence="8">3.1.3.45</ecNumber>
    </submittedName>
</protein>
<dbReference type="SFLD" id="SFLDS00003">
    <property type="entry name" value="Haloacid_Dehalogenase"/>
    <property type="match status" value="1"/>
</dbReference>
<sequence>MSTINYDLNKIKALAFDVDGVLSANVIPMSTEGEPLRTVNIKDGYALHLAARHEIPLAIITGGRTEAVRKRFLALGILPENIYMGSSVKIRDYRDFRDRYGLRDEEILYVGDDIPDIEVMRTCGLPCCPRDAAPEVKSVARYISHKEGGYGCGRDIVEQFLKVKGLWMADERAFGW</sequence>
<keyword evidence="9" id="KW-1185">Reference proteome</keyword>
<proteinExistence type="inferred from homology"/>
<dbReference type="InterPro" id="IPR036412">
    <property type="entry name" value="HAD-like_sf"/>
</dbReference>
<name>A0A120A3Q5_BACSE</name>
<dbReference type="InterPro" id="IPR023214">
    <property type="entry name" value="HAD_sf"/>
</dbReference>
<dbReference type="GO" id="GO:0046872">
    <property type="term" value="F:metal ion binding"/>
    <property type="evidence" value="ECO:0007669"/>
    <property type="project" value="UniProtKB-KW"/>
</dbReference>
<dbReference type="PIRSF" id="PIRSF006118">
    <property type="entry name" value="KDO8-P_Ptase"/>
    <property type="match status" value="1"/>
</dbReference>
<comment type="cofactor">
    <cofactor evidence="1 7">
        <name>Mg(2+)</name>
        <dbReference type="ChEBI" id="CHEBI:18420"/>
    </cofactor>
</comment>
<feature type="binding site" evidence="7">
    <location>
        <position position="19"/>
    </location>
    <ligand>
        <name>substrate</name>
    </ligand>
</feature>
<dbReference type="STRING" id="46506.AA415_00664"/>
<dbReference type="GO" id="GO:0019143">
    <property type="term" value="F:3-deoxy-manno-octulosonate-8-phosphatase activity"/>
    <property type="evidence" value="ECO:0007669"/>
    <property type="project" value="UniProtKB-EC"/>
</dbReference>
<dbReference type="EMBL" id="LRGC01000002">
    <property type="protein sequence ID" value="KWR57207.1"/>
    <property type="molecule type" value="Genomic_DNA"/>
</dbReference>
<evidence type="ECO:0000256" key="5">
    <source>
        <dbReference type="ARBA" id="ARBA00022801"/>
    </source>
</evidence>
<reference evidence="8 9" key="1">
    <citation type="journal article" date="2016" name="BMC Genomics">
        <title>Type VI secretion systems of human gut Bacteroidales segregate into three genetic architectures, two of which are contained on mobile genetic elements.</title>
        <authorList>
            <person name="Coyne M.J."/>
            <person name="Roelofs K.G."/>
            <person name="Comstock L.E."/>
        </authorList>
    </citation>
    <scope>NUCLEOTIDE SEQUENCE [LARGE SCALE GENOMIC DNA]</scope>
    <source>
        <strain evidence="8 9">CL09T03C01</strain>
    </source>
</reference>
<evidence type="ECO:0000256" key="3">
    <source>
        <dbReference type="ARBA" id="ARBA00011881"/>
    </source>
</evidence>
<evidence type="ECO:0000313" key="9">
    <source>
        <dbReference type="Proteomes" id="UP000056419"/>
    </source>
</evidence>
<keyword evidence="5 8" id="KW-0378">Hydrolase</keyword>
<dbReference type="InterPro" id="IPR050793">
    <property type="entry name" value="CMP-NeuNAc_synthase"/>
</dbReference>
<evidence type="ECO:0000256" key="2">
    <source>
        <dbReference type="ARBA" id="ARBA00005893"/>
    </source>
</evidence>
<dbReference type="NCBIfam" id="TIGR01670">
    <property type="entry name" value="KdsC-phosphatas"/>
    <property type="match status" value="1"/>
</dbReference>